<evidence type="ECO:0000256" key="3">
    <source>
        <dbReference type="ARBA" id="ARBA00023002"/>
    </source>
</evidence>
<evidence type="ECO:0000256" key="2">
    <source>
        <dbReference type="ARBA" id="ARBA00022723"/>
    </source>
</evidence>
<sequence length="292" mass="33473">MSREKQYSRSIPHPLFERLIAEDAMNKDEEGWKPERHHDIGYFPGCVDFMDVEVKFSKLNKGDADHASIAAASILLLNKAGIDPLVLDLNVFKCSGHDQLWQGQLEIFDALKEHNMRRMKESGIKTVTCSCAECYRTFAVDYDLPNKLGIEVEHITQTLRKSELKFKAPKNVRVAFHDPCRLGRMMGEYQAPRDLIQIIENVEMVELENSKERALCCGVSSMMYCNDATKAVRKKRLDQGTDQNIDLMLGGCPKCYMHMQCLLNEERMGDDEHAHPFEMMDLMQFLAACLEE</sequence>
<evidence type="ECO:0000313" key="8">
    <source>
        <dbReference type="Proteomes" id="UP000183815"/>
    </source>
</evidence>
<feature type="domain" description="Cysteine-rich" evidence="6">
    <location>
        <begin position="53"/>
        <end position="138"/>
    </location>
</feature>
<dbReference type="GO" id="GO:0005886">
    <property type="term" value="C:plasma membrane"/>
    <property type="evidence" value="ECO:0007669"/>
    <property type="project" value="TreeGrafter"/>
</dbReference>
<keyword evidence="5" id="KW-0411">Iron-sulfur</keyword>
<keyword evidence="4" id="KW-0408">Iron</keyword>
<name>A0A1J5T723_9ARCH</name>
<evidence type="ECO:0000256" key="4">
    <source>
        <dbReference type="ARBA" id="ARBA00023004"/>
    </source>
</evidence>
<feature type="domain" description="Cysteine-rich" evidence="6">
    <location>
        <begin position="174"/>
        <end position="260"/>
    </location>
</feature>
<dbReference type="Pfam" id="PF02754">
    <property type="entry name" value="CCG"/>
    <property type="match status" value="2"/>
</dbReference>
<comment type="caution">
    <text evidence="7">The sequence shown here is derived from an EMBL/GenBank/DDBJ whole genome shotgun (WGS) entry which is preliminary data.</text>
</comment>
<dbReference type="AlphaFoldDB" id="A0A1J5T723"/>
<dbReference type="GO" id="GO:0016491">
    <property type="term" value="F:oxidoreductase activity"/>
    <property type="evidence" value="ECO:0007669"/>
    <property type="project" value="UniProtKB-KW"/>
</dbReference>
<dbReference type="EMBL" id="MIYU01000012">
    <property type="protein sequence ID" value="OIR16665.1"/>
    <property type="molecule type" value="Genomic_DNA"/>
</dbReference>
<protein>
    <recommendedName>
        <fullName evidence="6">Cysteine-rich domain-containing protein</fullName>
    </recommendedName>
</protein>
<organism evidence="7 8">
    <name type="scientific">Marine Group III euryarchaeote CG-Bathy1</name>
    <dbReference type="NCBI Taxonomy" id="1889001"/>
    <lineage>
        <taxon>Archaea</taxon>
        <taxon>Methanobacteriati</taxon>
        <taxon>Thermoplasmatota</taxon>
        <taxon>Thermoplasmata</taxon>
        <taxon>Candidatus Thermoprofundales</taxon>
    </lineage>
</organism>
<dbReference type="InterPro" id="IPR004017">
    <property type="entry name" value="Cys_rich_dom"/>
</dbReference>
<reference evidence="7 8" key="1">
    <citation type="submission" date="2016-08" db="EMBL/GenBank/DDBJ databases">
        <title>New Insights into Marine Group III Euryarchaeota, from dark to light.</title>
        <authorList>
            <person name="Haro-Moreno J.M."/>
            <person name="Rodriguez-Valera F."/>
            <person name="Lopez-Garcia P."/>
            <person name="Moreira D."/>
            <person name="Martin-Cuadrado A.B."/>
        </authorList>
    </citation>
    <scope>NUCLEOTIDE SEQUENCE [LARGE SCALE GENOMIC DNA]</scope>
    <source>
        <strain evidence="7">CG-Bathy1</strain>
    </source>
</reference>
<evidence type="ECO:0000259" key="6">
    <source>
        <dbReference type="Pfam" id="PF02754"/>
    </source>
</evidence>
<keyword evidence="1" id="KW-0004">4Fe-4S</keyword>
<accession>A0A1J5T723</accession>
<keyword evidence="3" id="KW-0560">Oxidoreductase</keyword>
<dbReference type="PANTHER" id="PTHR43255:SF1">
    <property type="entry name" value="IRON-SULFUR-BINDING OXIDOREDUCTASE FADF-RELATED"/>
    <property type="match status" value="1"/>
</dbReference>
<proteinExistence type="predicted"/>
<dbReference type="InterPro" id="IPR051460">
    <property type="entry name" value="HdrC_iron-sulfur_subunit"/>
</dbReference>
<evidence type="ECO:0000256" key="1">
    <source>
        <dbReference type="ARBA" id="ARBA00022485"/>
    </source>
</evidence>
<dbReference type="Proteomes" id="UP000183815">
    <property type="component" value="Unassembled WGS sequence"/>
</dbReference>
<dbReference type="GO" id="GO:0051539">
    <property type="term" value="F:4 iron, 4 sulfur cluster binding"/>
    <property type="evidence" value="ECO:0007669"/>
    <property type="project" value="UniProtKB-KW"/>
</dbReference>
<dbReference type="PANTHER" id="PTHR43255">
    <property type="entry name" value="IRON-SULFUR-BINDING OXIDOREDUCTASE FADF-RELATED-RELATED"/>
    <property type="match status" value="1"/>
</dbReference>
<evidence type="ECO:0000256" key="5">
    <source>
        <dbReference type="ARBA" id="ARBA00023014"/>
    </source>
</evidence>
<keyword evidence="2" id="KW-0479">Metal-binding</keyword>
<gene>
    <name evidence="7" type="ORF">BEU04_01655</name>
</gene>
<evidence type="ECO:0000313" key="7">
    <source>
        <dbReference type="EMBL" id="OIR16665.1"/>
    </source>
</evidence>
<dbReference type="GO" id="GO:0046872">
    <property type="term" value="F:metal ion binding"/>
    <property type="evidence" value="ECO:0007669"/>
    <property type="project" value="UniProtKB-KW"/>
</dbReference>